<dbReference type="GO" id="GO:0016705">
    <property type="term" value="F:oxidoreductase activity, acting on paired donors, with incorporation or reduction of molecular oxygen"/>
    <property type="evidence" value="ECO:0007669"/>
    <property type="project" value="InterPro"/>
</dbReference>
<keyword evidence="5 10" id="KW-0560">Oxidoreductase</keyword>
<dbReference type="CDD" id="cd20653">
    <property type="entry name" value="CYP81"/>
    <property type="match status" value="1"/>
</dbReference>
<dbReference type="Proteomes" id="UP000026915">
    <property type="component" value="Chromosome 8"/>
</dbReference>
<dbReference type="InterPro" id="IPR050651">
    <property type="entry name" value="Plant_Cytochrome_P450_Monoox"/>
</dbReference>
<evidence type="ECO:0000313" key="12">
    <source>
        <dbReference type="EMBL" id="EOY15794.1"/>
    </source>
</evidence>
<feature type="transmembrane region" description="Helical" evidence="11">
    <location>
        <begin position="65"/>
        <end position="86"/>
    </location>
</feature>
<comment type="subcellular location">
    <subcellularLocation>
        <location evidence="1">Membrane</location>
    </subcellularLocation>
</comment>
<protein>
    <submittedName>
        <fullName evidence="12">Cytochrome P450, putative</fullName>
    </submittedName>
</protein>
<keyword evidence="8 11" id="KW-0472">Membrane</keyword>
<organism evidence="12 13">
    <name type="scientific">Theobroma cacao</name>
    <name type="common">Cacao</name>
    <name type="synonym">Cocoa</name>
    <dbReference type="NCBI Taxonomy" id="3641"/>
    <lineage>
        <taxon>Eukaryota</taxon>
        <taxon>Viridiplantae</taxon>
        <taxon>Streptophyta</taxon>
        <taxon>Embryophyta</taxon>
        <taxon>Tracheophyta</taxon>
        <taxon>Spermatophyta</taxon>
        <taxon>Magnoliopsida</taxon>
        <taxon>eudicotyledons</taxon>
        <taxon>Gunneridae</taxon>
        <taxon>Pentapetalae</taxon>
        <taxon>rosids</taxon>
        <taxon>malvids</taxon>
        <taxon>Malvales</taxon>
        <taxon>Malvaceae</taxon>
        <taxon>Byttnerioideae</taxon>
        <taxon>Theobroma</taxon>
    </lineage>
</organism>
<keyword evidence="11" id="KW-1133">Transmembrane helix</keyword>
<evidence type="ECO:0000256" key="6">
    <source>
        <dbReference type="ARBA" id="ARBA00023004"/>
    </source>
</evidence>
<evidence type="ECO:0000256" key="9">
    <source>
        <dbReference type="PIRSR" id="PIRSR602401-1"/>
    </source>
</evidence>
<dbReference type="STRING" id="3641.A0A061FMR1"/>
<sequence length="573" mass="65306">MFAFATSAVKRFMAVANRIQGRQHPSIFFMQFSNSFGEARLLVGRINWNGSPPTTKLFLLSRQHLILSMEASIFYYVVFFLFLYFLTKRLLQDKGLPPSPALSLPIIGHLHLIKRPLHRTLAKLSQQHGPVLFFHFGSRPVVVVSSPSAAEECFTKNDVIFANRPRLLAGKHLGYDYTTLLWAPYGDHWRNLRRMASLEILSSNRVQKNLGIRMDEVRSLILRLYRSSNGGGFQVVEMKSILFELALNVMMRMIAGKRYFREGDEELEEEGKFKEIVTEAIQLSGATNIGDFLPVLQWIGLNKIEKKLSILQMKRDGFMQNLIEERRKSVTDSYSEKRSKTLVDVVLSLQETDPEYYTDNMIRGLIQVMLAAGTDTSAGTLEWALSLLLNNPKTLMKAREEIDIEVGQSRLIEESDLGKLPYLHGIINEILRMCPVTPLLVPHESSEECTVGGFRVPRGTMLLVNVWAMQSDPVLWEKPTEFKPERFHGLEAEKNGFRFWPFGTGRRRCPGEGLAMRMVPFALGSLIQCFEWERIGEEMVDMTEGNGLTMPKAQPLVARCRPRPAMMNLLSQL</sequence>
<evidence type="ECO:0000313" key="13">
    <source>
        <dbReference type="Proteomes" id="UP000026915"/>
    </source>
</evidence>
<evidence type="ECO:0000256" key="11">
    <source>
        <dbReference type="SAM" id="Phobius"/>
    </source>
</evidence>
<evidence type="ECO:0000256" key="1">
    <source>
        <dbReference type="ARBA" id="ARBA00004370"/>
    </source>
</evidence>
<dbReference type="GO" id="GO:0020037">
    <property type="term" value="F:heme binding"/>
    <property type="evidence" value="ECO:0007669"/>
    <property type="project" value="InterPro"/>
</dbReference>
<dbReference type="InterPro" id="IPR002401">
    <property type="entry name" value="Cyt_P450_E_grp-I"/>
</dbReference>
<dbReference type="GO" id="GO:0004497">
    <property type="term" value="F:monooxygenase activity"/>
    <property type="evidence" value="ECO:0000318"/>
    <property type="project" value="GO_Central"/>
</dbReference>
<dbReference type="PANTHER" id="PTHR47947:SF3">
    <property type="entry name" value="CYTOCHROME P450 81D1-LIKE"/>
    <property type="match status" value="1"/>
</dbReference>
<dbReference type="PROSITE" id="PS00086">
    <property type="entry name" value="CYTOCHROME_P450"/>
    <property type="match status" value="1"/>
</dbReference>
<dbReference type="PRINTS" id="PR00385">
    <property type="entry name" value="P450"/>
</dbReference>
<name>A0A061FMR1_THECC</name>
<keyword evidence="13" id="KW-1185">Reference proteome</keyword>
<dbReference type="HOGENOM" id="CLU_001570_4_0_1"/>
<gene>
    <name evidence="12" type="ORF">TCM_034754</name>
</gene>
<dbReference type="eggNOG" id="KOG0156">
    <property type="taxonomic scope" value="Eukaryota"/>
</dbReference>
<evidence type="ECO:0000256" key="10">
    <source>
        <dbReference type="RuleBase" id="RU000461"/>
    </source>
</evidence>
<dbReference type="Pfam" id="PF00067">
    <property type="entry name" value="p450"/>
    <property type="match status" value="1"/>
</dbReference>
<dbReference type="SUPFAM" id="SSF48264">
    <property type="entry name" value="Cytochrome P450"/>
    <property type="match status" value="1"/>
</dbReference>
<keyword evidence="6 9" id="KW-0408">Iron</keyword>
<dbReference type="Gramene" id="EOY15794">
    <property type="protein sequence ID" value="EOY15794"/>
    <property type="gene ID" value="TCM_034754"/>
</dbReference>
<comment type="similarity">
    <text evidence="2 10">Belongs to the cytochrome P450 family.</text>
</comment>
<feature type="binding site" description="axial binding residue" evidence="9">
    <location>
        <position position="509"/>
    </location>
    <ligand>
        <name>heme</name>
        <dbReference type="ChEBI" id="CHEBI:30413"/>
    </ligand>
    <ligandPart>
        <name>Fe</name>
        <dbReference type="ChEBI" id="CHEBI:18248"/>
    </ligandPart>
</feature>
<dbReference type="EMBL" id="CM001886">
    <property type="protein sequence ID" value="EOY15794.1"/>
    <property type="molecule type" value="Genomic_DNA"/>
</dbReference>
<reference evidence="12 13" key="1">
    <citation type="journal article" date="2013" name="Genome Biol.">
        <title>The genome sequence of the most widely cultivated cacao type and its use to identify candidate genes regulating pod color.</title>
        <authorList>
            <person name="Motamayor J.C."/>
            <person name="Mockaitis K."/>
            <person name="Schmutz J."/>
            <person name="Haiminen N."/>
            <person name="Iii D.L."/>
            <person name="Cornejo O."/>
            <person name="Findley S.D."/>
            <person name="Zheng P."/>
            <person name="Utro F."/>
            <person name="Royaert S."/>
            <person name="Saski C."/>
            <person name="Jenkins J."/>
            <person name="Podicheti R."/>
            <person name="Zhao M."/>
            <person name="Scheffler B.E."/>
            <person name="Stack J.C."/>
            <person name="Feltus F.A."/>
            <person name="Mustiga G.M."/>
            <person name="Amores F."/>
            <person name="Phillips W."/>
            <person name="Marelli J.P."/>
            <person name="May G.D."/>
            <person name="Shapiro H."/>
            <person name="Ma J."/>
            <person name="Bustamante C.D."/>
            <person name="Schnell R.J."/>
            <person name="Main D."/>
            <person name="Gilbert D."/>
            <person name="Parida L."/>
            <person name="Kuhn D.N."/>
        </authorList>
    </citation>
    <scope>NUCLEOTIDE SEQUENCE [LARGE SCALE GENOMIC DNA]</scope>
    <source>
        <strain evidence="13">cv. Matina 1-6</strain>
    </source>
</reference>
<dbReference type="Gene3D" id="1.10.630.10">
    <property type="entry name" value="Cytochrome P450"/>
    <property type="match status" value="1"/>
</dbReference>
<dbReference type="OMA" id="KPFDTMQ"/>
<keyword evidence="11" id="KW-0812">Transmembrane</keyword>
<dbReference type="GO" id="GO:0005506">
    <property type="term" value="F:iron ion binding"/>
    <property type="evidence" value="ECO:0007669"/>
    <property type="project" value="InterPro"/>
</dbReference>
<evidence type="ECO:0000256" key="3">
    <source>
        <dbReference type="ARBA" id="ARBA00022617"/>
    </source>
</evidence>
<evidence type="ECO:0000256" key="7">
    <source>
        <dbReference type="ARBA" id="ARBA00023033"/>
    </source>
</evidence>
<dbReference type="InterPro" id="IPR017972">
    <property type="entry name" value="Cyt_P450_CS"/>
</dbReference>
<dbReference type="InterPro" id="IPR036396">
    <property type="entry name" value="Cyt_P450_sf"/>
</dbReference>
<comment type="cofactor">
    <cofactor evidence="9">
        <name>heme</name>
        <dbReference type="ChEBI" id="CHEBI:30413"/>
    </cofactor>
</comment>
<accession>A0A061FMR1</accession>
<keyword evidence="4 9" id="KW-0479">Metal-binding</keyword>
<dbReference type="FunFam" id="1.10.630.10:FF:000023">
    <property type="entry name" value="Cytochrome P450 family protein"/>
    <property type="match status" value="1"/>
</dbReference>
<evidence type="ECO:0000256" key="4">
    <source>
        <dbReference type="ARBA" id="ARBA00022723"/>
    </source>
</evidence>
<keyword evidence="7 10" id="KW-0503">Monooxygenase</keyword>
<evidence type="ECO:0000256" key="2">
    <source>
        <dbReference type="ARBA" id="ARBA00010617"/>
    </source>
</evidence>
<dbReference type="AlphaFoldDB" id="A0A061FMR1"/>
<proteinExistence type="inferred from homology"/>
<dbReference type="InParanoid" id="A0A061FMR1"/>
<dbReference type="InterPro" id="IPR001128">
    <property type="entry name" value="Cyt_P450"/>
</dbReference>
<dbReference type="GO" id="GO:0016020">
    <property type="term" value="C:membrane"/>
    <property type="evidence" value="ECO:0007669"/>
    <property type="project" value="UniProtKB-SubCell"/>
</dbReference>
<evidence type="ECO:0000256" key="5">
    <source>
        <dbReference type="ARBA" id="ARBA00023002"/>
    </source>
</evidence>
<evidence type="ECO:0000256" key="8">
    <source>
        <dbReference type="ARBA" id="ARBA00023136"/>
    </source>
</evidence>
<dbReference type="PANTHER" id="PTHR47947">
    <property type="entry name" value="CYTOCHROME P450 82C3-RELATED"/>
    <property type="match status" value="1"/>
</dbReference>
<dbReference type="PRINTS" id="PR00463">
    <property type="entry name" value="EP450I"/>
</dbReference>
<keyword evidence="3 9" id="KW-0349">Heme</keyword>